<dbReference type="InterPro" id="IPR039785">
    <property type="entry name" value="MINY3/4"/>
</dbReference>
<sequence length="456" mass="49441">MDHPIAFVAEWPKALRSCTALTGSGAWGCREWGLAQVHGGPCGVLAALQCFVLRSLLFSSARARRCQRHLHQPKQRARQGLRGLYPCALLRQHALAEAVSAVLFQCTDTSVYTVAVVSCGPSPATRSAASAADMDAMQCYTREIVGVEEVMRFYAAHYRVLLSAPGAALSLLASVVLTRGPRKVFFLLKEAFEVSFLQGSWSRLDWCKRCIRMGGKGEREGRLCLRLFLMVRNDMDPPARPLLGVYGHCAQEALNLLLQGAASSNVCDGSALLGEASLGGALKRPVVGFLSEMEVLRYCEVGSRFKSPRLPLWVIGSGNHYTALFATDPAAAELPSDALTEARGDIPQVLRALGLSESYESRIPSADEVVLYTDWLHWYKGYKANQAITNSTSPVEPPEAFHVFLYDGQIPPELASSFCVCSLPRLEHGGSGEISRSIACLSEVPSRCVSLDGGSS</sequence>
<evidence type="ECO:0000259" key="2">
    <source>
        <dbReference type="SMART" id="SM01174"/>
    </source>
</evidence>
<dbReference type="GO" id="GO:0004843">
    <property type="term" value="F:cysteine-type deubiquitinase activity"/>
    <property type="evidence" value="ECO:0007669"/>
    <property type="project" value="UniProtKB-EC"/>
</dbReference>
<proteinExistence type="inferred from homology"/>
<gene>
    <name evidence="3" type="ORF">cyc_07994</name>
</gene>
<evidence type="ECO:0000256" key="1">
    <source>
        <dbReference type="ARBA" id="ARBA00011074"/>
    </source>
</evidence>
<dbReference type="VEuPathDB" id="ToxoDB:LOC34623829"/>
<accession>A0A1D3CQZ7</accession>
<name>A0A1D3CQZ7_9EIME</name>
<dbReference type="InterPro" id="IPR025257">
    <property type="entry name" value="MINDY-3/4_CD"/>
</dbReference>
<dbReference type="EMBL" id="JROU02002270">
    <property type="protein sequence ID" value="OEH73619.1"/>
    <property type="molecule type" value="Genomic_DNA"/>
</dbReference>
<organism evidence="3 4">
    <name type="scientific">Cyclospora cayetanensis</name>
    <dbReference type="NCBI Taxonomy" id="88456"/>
    <lineage>
        <taxon>Eukaryota</taxon>
        <taxon>Sar</taxon>
        <taxon>Alveolata</taxon>
        <taxon>Apicomplexa</taxon>
        <taxon>Conoidasida</taxon>
        <taxon>Coccidia</taxon>
        <taxon>Eucoccidiorida</taxon>
        <taxon>Eimeriorina</taxon>
        <taxon>Eimeriidae</taxon>
        <taxon>Cyclospora</taxon>
    </lineage>
</organism>
<dbReference type="PANTHER" id="PTHR12473">
    <property type="entry name" value="UBIQUITIN CARBOXYL-TERMINAL HYDROLASE MINDY-4-RELATED"/>
    <property type="match status" value="1"/>
</dbReference>
<dbReference type="GO" id="GO:0006508">
    <property type="term" value="P:proteolysis"/>
    <property type="evidence" value="ECO:0007669"/>
    <property type="project" value="UniProtKB-KW"/>
</dbReference>
<dbReference type="AlphaFoldDB" id="A0A1D3CQZ7"/>
<dbReference type="SMART" id="SM01174">
    <property type="entry name" value="DUF4205"/>
    <property type="match status" value="1"/>
</dbReference>
<protein>
    <recommendedName>
        <fullName evidence="2">Deubiquitinating enzyme MINDY-3/4 conserved domain-containing protein</fullName>
    </recommendedName>
</protein>
<dbReference type="Proteomes" id="UP000095192">
    <property type="component" value="Unassembled WGS sequence"/>
</dbReference>
<keyword evidence="4" id="KW-1185">Reference proteome</keyword>
<dbReference type="PANTHER" id="PTHR12473:SF8">
    <property type="entry name" value="UBIQUITIN CARBOXYL-TERMINAL HYDROLASE MINDY-4-RELATED"/>
    <property type="match status" value="1"/>
</dbReference>
<comment type="similarity">
    <text evidence="1">Belongs to the MINDY deubiquitinase family. FAM188 subfamily.</text>
</comment>
<evidence type="ECO:0000313" key="4">
    <source>
        <dbReference type="Proteomes" id="UP000095192"/>
    </source>
</evidence>
<feature type="domain" description="Deubiquitinating enzyme MINDY-3/4 conserved" evidence="2">
    <location>
        <begin position="18"/>
        <end position="377"/>
    </location>
</feature>
<dbReference type="VEuPathDB" id="ToxoDB:cyc_07994"/>
<dbReference type="GO" id="GO:0071108">
    <property type="term" value="P:protein K48-linked deubiquitination"/>
    <property type="evidence" value="ECO:0007669"/>
    <property type="project" value="InterPro"/>
</dbReference>
<evidence type="ECO:0000313" key="3">
    <source>
        <dbReference type="EMBL" id="OEH73619.1"/>
    </source>
</evidence>
<reference evidence="3 4" key="1">
    <citation type="journal article" date="2016" name="BMC Genomics">
        <title>Comparative genomics reveals Cyclospora cayetanensis possesses coccidia-like metabolism and invasion components but unique surface antigens.</title>
        <authorList>
            <person name="Liu S."/>
            <person name="Wang L."/>
            <person name="Zheng H."/>
            <person name="Xu Z."/>
            <person name="Roellig D.M."/>
            <person name="Li N."/>
            <person name="Frace M.A."/>
            <person name="Tang K."/>
            <person name="Arrowood M.J."/>
            <person name="Moss D.M."/>
            <person name="Zhang L."/>
            <person name="Feng Y."/>
            <person name="Xiao L."/>
        </authorList>
    </citation>
    <scope>NUCLEOTIDE SEQUENCE [LARGE SCALE GENOMIC DNA]</scope>
    <source>
        <strain evidence="3 4">CHN_HEN01</strain>
    </source>
</reference>
<dbReference type="InParanoid" id="A0A1D3CQZ7"/>
<comment type="caution">
    <text evidence="3">The sequence shown here is derived from an EMBL/GenBank/DDBJ whole genome shotgun (WGS) entry which is preliminary data.</text>
</comment>
<dbReference type="GO" id="GO:1990380">
    <property type="term" value="F:K48-linked deubiquitinase activity"/>
    <property type="evidence" value="ECO:0007669"/>
    <property type="project" value="InterPro"/>
</dbReference>
<dbReference type="Pfam" id="PF13898">
    <property type="entry name" value="MINDY-3_4_CD"/>
    <property type="match status" value="2"/>
</dbReference>